<dbReference type="InterPro" id="IPR010998">
    <property type="entry name" value="Integrase_recombinase_N"/>
</dbReference>
<accession>A0A841E7J8</accession>
<evidence type="ECO:0000313" key="7">
    <source>
        <dbReference type="EMBL" id="MBB5998842.1"/>
    </source>
</evidence>
<dbReference type="Pfam" id="PF00589">
    <property type="entry name" value="Phage_integrase"/>
    <property type="match status" value="1"/>
</dbReference>
<dbReference type="PROSITE" id="PS51900">
    <property type="entry name" value="CB"/>
    <property type="match status" value="1"/>
</dbReference>
<gene>
    <name evidence="7" type="ORF">HNR25_002593</name>
</gene>
<evidence type="ECO:0000313" key="8">
    <source>
        <dbReference type="Proteomes" id="UP000578077"/>
    </source>
</evidence>
<dbReference type="InterPro" id="IPR053876">
    <property type="entry name" value="Phage_int_M"/>
</dbReference>
<dbReference type="PROSITE" id="PS51898">
    <property type="entry name" value="TYR_RECOMBINASE"/>
    <property type="match status" value="1"/>
</dbReference>
<dbReference type="GO" id="GO:0003677">
    <property type="term" value="F:DNA binding"/>
    <property type="evidence" value="ECO:0007669"/>
    <property type="project" value="UniProtKB-UniRule"/>
</dbReference>
<protein>
    <submittedName>
        <fullName evidence="7">Integrase</fullName>
    </submittedName>
</protein>
<evidence type="ECO:0000259" key="5">
    <source>
        <dbReference type="PROSITE" id="PS51898"/>
    </source>
</evidence>
<dbReference type="Gene3D" id="1.10.150.130">
    <property type="match status" value="1"/>
</dbReference>
<evidence type="ECO:0000259" key="6">
    <source>
        <dbReference type="PROSITE" id="PS51900"/>
    </source>
</evidence>
<evidence type="ECO:0000256" key="2">
    <source>
        <dbReference type="ARBA" id="ARBA00023125"/>
    </source>
</evidence>
<feature type="domain" description="Core-binding (CB)" evidence="6">
    <location>
        <begin position="80"/>
        <end position="167"/>
    </location>
</feature>
<keyword evidence="3" id="KW-0233">DNA recombination</keyword>
<dbReference type="Pfam" id="PF22022">
    <property type="entry name" value="Phage_int_M"/>
    <property type="match status" value="1"/>
</dbReference>
<dbReference type="AlphaFoldDB" id="A0A841E7J8"/>
<dbReference type="InterPro" id="IPR002104">
    <property type="entry name" value="Integrase_catalytic"/>
</dbReference>
<keyword evidence="8" id="KW-1185">Reference proteome</keyword>
<keyword evidence="2 4" id="KW-0238">DNA-binding</keyword>
<dbReference type="EMBL" id="JACHLY010000001">
    <property type="protein sequence ID" value="MBB5998842.1"/>
    <property type="molecule type" value="Genomic_DNA"/>
</dbReference>
<dbReference type="InterPro" id="IPR050090">
    <property type="entry name" value="Tyrosine_recombinase_XerCD"/>
</dbReference>
<dbReference type="CDD" id="cd01189">
    <property type="entry name" value="INT_ICEBs1_C_like"/>
    <property type="match status" value="1"/>
</dbReference>
<evidence type="ECO:0000256" key="4">
    <source>
        <dbReference type="PROSITE-ProRule" id="PRU01248"/>
    </source>
</evidence>
<sequence>MARAWIYDRQQDKRYRDQVANAKAAKRTPPARWLVRYYSATGELKSGGTFKKKPEAERRQTEIEGQLETGTFRDPAAGKVSVSEVAEKWLDAQHHLKRSTRRDYREYLDNYVLPTWGAVPVSKVGFEDVSDWVIRLVRQPGKRGNTLSPSYVRKVYYTLSHVLSWAVKSGRIMVNPAKGVSLPLIKPGEHVYLDPVQTERLAEHSGKYRLLVLLLAYTGLRWGEASALKVGRIDLDRRRIHVEETHGRESGEIYVDTPKNHEQRAVPVPVFLAGELHGLLKDRDTDELAFTAPKGGPLHYDNFRRRVFGPAVDAAGLASLNLTAHKLRHTAASLAIASGADVKVIQTMLGHKTATMTLDTYGHLFPDRLDEVAKQMSDQRAAALRKAKSAGARGRKKAG</sequence>
<reference evidence="7 8" key="1">
    <citation type="submission" date="2020-08" db="EMBL/GenBank/DDBJ databases">
        <title>Sequencing the genomes of 1000 actinobacteria strains.</title>
        <authorList>
            <person name="Klenk H.-P."/>
        </authorList>
    </citation>
    <scope>NUCLEOTIDE SEQUENCE [LARGE SCALE GENOMIC DNA]</scope>
    <source>
        <strain evidence="7 8">DSM 44593</strain>
    </source>
</reference>
<dbReference type="InterPro" id="IPR013762">
    <property type="entry name" value="Integrase-like_cat_sf"/>
</dbReference>
<evidence type="ECO:0000256" key="1">
    <source>
        <dbReference type="ARBA" id="ARBA00008857"/>
    </source>
</evidence>
<proteinExistence type="inferred from homology"/>
<name>A0A841E7J8_9ACTN</name>
<dbReference type="InterPro" id="IPR011010">
    <property type="entry name" value="DNA_brk_join_enz"/>
</dbReference>
<feature type="domain" description="Tyr recombinase" evidence="5">
    <location>
        <begin position="188"/>
        <end position="374"/>
    </location>
</feature>
<dbReference type="Gene3D" id="1.10.443.10">
    <property type="entry name" value="Intergrase catalytic core"/>
    <property type="match status" value="1"/>
</dbReference>
<organism evidence="7 8">
    <name type="scientific">Streptomonospora salina</name>
    <dbReference type="NCBI Taxonomy" id="104205"/>
    <lineage>
        <taxon>Bacteria</taxon>
        <taxon>Bacillati</taxon>
        <taxon>Actinomycetota</taxon>
        <taxon>Actinomycetes</taxon>
        <taxon>Streptosporangiales</taxon>
        <taxon>Nocardiopsidaceae</taxon>
        <taxon>Streptomonospora</taxon>
    </lineage>
</organism>
<dbReference type="Proteomes" id="UP000578077">
    <property type="component" value="Unassembled WGS sequence"/>
</dbReference>
<evidence type="ECO:0000256" key="3">
    <source>
        <dbReference type="ARBA" id="ARBA00023172"/>
    </source>
</evidence>
<comment type="similarity">
    <text evidence="1">Belongs to the 'phage' integrase family.</text>
</comment>
<comment type="caution">
    <text evidence="7">The sequence shown here is derived from an EMBL/GenBank/DDBJ whole genome shotgun (WGS) entry which is preliminary data.</text>
</comment>
<dbReference type="PANTHER" id="PTHR30349">
    <property type="entry name" value="PHAGE INTEGRASE-RELATED"/>
    <property type="match status" value="1"/>
</dbReference>
<dbReference type="InterPro" id="IPR044068">
    <property type="entry name" value="CB"/>
</dbReference>
<dbReference type="RefSeq" id="WP_184635366.1">
    <property type="nucleotide sequence ID" value="NZ_BAABKT010000043.1"/>
</dbReference>
<dbReference type="GO" id="GO:0006310">
    <property type="term" value="P:DNA recombination"/>
    <property type="evidence" value="ECO:0007669"/>
    <property type="project" value="UniProtKB-KW"/>
</dbReference>
<dbReference type="SUPFAM" id="SSF56349">
    <property type="entry name" value="DNA breaking-rejoining enzymes"/>
    <property type="match status" value="1"/>
</dbReference>
<dbReference type="PANTHER" id="PTHR30349:SF64">
    <property type="entry name" value="PROPHAGE INTEGRASE INTD-RELATED"/>
    <property type="match status" value="1"/>
</dbReference>
<dbReference type="GO" id="GO:0015074">
    <property type="term" value="P:DNA integration"/>
    <property type="evidence" value="ECO:0007669"/>
    <property type="project" value="InterPro"/>
</dbReference>